<dbReference type="NCBIfam" id="TIGR00548">
    <property type="entry name" value="lolB"/>
    <property type="match status" value="1"/>
</dbReference>
<comment type="subcellular location">
    <subcellularLocation>
        <location evidence="1 13">Cell outer membrane</location>
        <topology evidence="1 13">Lipid-anchor</topology>
    </subcellularLocation>
</comment>
<keyword evidence="5 13" id="KW-0813">Transport</keyword>
<keyword evidence="11 13" id="KW-0998">Cell outer membrane</keyword>
<evidence type="ECO:0000256" key="2">
    <source>
        <dbReference type="ARBA" id="ARBA00009696"/>
    </source>
</evidence>
<reference evidence="16" key="1">
    <citation type="journal article" date="2019" name="Int. J. Syst. Evol. Microbiol.">
        <title>The Global Catalogue of Microorganisms (GCM) 10K type strain sequencing project: providing services to taxonomists for standard genome sequencing and annotation.</title>
        <authorList>
            <consortium name="The Broad Institute Genomics Platform"/>
            <consortium name="The Broad Institute Genome Sequencing Center for Infectious Disease"/>
            <person name="Wu L."/>
            <person name="Ma J."/>
        </authorList>
    </citation>
    <scope>NUCLEOTIDE SEQUENCE [LARGE SCALE GENOMIC DNA]</scope>
    <source>
        <strain evidence="16">CECT 8570</strain>
    </source>
</reference>
<evidence type="ECO:0000313" key="16">
    <source>
        <dbReference type="Proteomes" id="UP001595840"/>
    </source>
</evidence>
<keyword evidence="16" id="KW-1185">Reference proteome</keyword>
<keyword evidence="7 13" id="KW-0653">Protein transport</keyword>
<comment type="similarity">
    <text evidence="2 13">Belongs to the LolB family.</text>
</comment>
<keyword evidence="9 13" id="KW-0564">Palmitate</keyword>
<dbReference type="RefSeq" id="WP_290260688.1">
    <property type="nucleotide sequence ID" value="NZ_JAUFQG010000004.1"/>
</dbReference>
<dbReference type="Pfam" id="PF03550">
    <property type="entry name" value="LolB"/>
    <property type="match status" value="1"/>
</dbReference>
<evidence type="ECO:0000256" key="6">
    <source>
        <dbReference type="ARBA" id="ARBA00022729"/>
    </source>
</evidence>
<evidence type="ECO:0000256" key="1">
    <source>
        <dbReference type="ARBA" id="ARBA00004459"/>
    </source>
</evidence>
<dbReference type="PROSITE" id="PS51257">
    <property type="entry name" value="PROKAR_LIPOPROTEIN"/>
    <property type="match status" value="1"/>
</dbReference>
<dbReference type="InterPro" id="IPR004565">
    <property type="entry name" value="OM_lipoprot_LolB"/>
</dbReference>
<gene>
    <name evidence="13 15" type="primary">lolB</name>
    <name evidence="15" type="ORF">ACFOX3_11115</name>
</gene>
<keyword evidence="10 13" id="KW-0143">Chaperone</keyword>
<dbReference type="InterPro" id="IPR029046">
    <property type="entry name" value="LolA/LolB/LppX"/>
</dbReference>
<keyword evidence="8 13" id="KW-0472">Membrane</keyword>
<dbReference type="HAMAP" id="MF_00233">
    <property type="entry name" value="LolB"/>
    <property type="match status" value="1"/>
</dbReference>
<comment type="function">
    <text evidence="13">Plays a critical role in the incorporation of lipoproteins in the outer membrane after they are released by the LolA protein.</text>
</comment>
<feature type="chain" id="PRO_5045966870" description="Outer-membrane lipoprotein LolB" evidence="14">
    <location>
        <begin position="29"/>
        <end position="216"/>
    </location>
</feature>
<evidence type="ECO:0000256" key="8">
    <source>
        <dbReference type="ARBA" id="ARBA00023136"/>
    </source>
</evidence>
<dbReference type="CDD" id="cd16326">
    <property type="entry name" value="LolB"/>
    <property type="match status" value="1"/>
</dbReference>
<evidence type="ECO:0000256" key="7">
    <source>
        <dbReference type="ARBA" id="ARBA00022927"/>
    </source>
</evidence>
<evidence type="ECO:0000256" key="9">
    <source>
        <dbReference type="ARBA" id="ARBA00023139"/>
    </source>
</evidence>
<feature type="signal peptide" evidence="14">
    <location>
        <begin position="1"/>
        <end position="28"/>
    </location>
</feature>
<protein>
    <recommendedName>
        <fullName evidence="4 13">Outer-membrane lipoprotein LolB</fullName>
    </recommendedName>
</protein>
<dbReference type="SUPFAM" id="SSF89392">
    <property type="entry name" value="Prokaryotic lipoproteins and lipoprotein localization factors"/>
    <property type="match status" value="1"/>
</dbReference>
<dbReference type="EMBL" id="JBHSCX010000011">
    <property type="protein sequence ID" value="MFC4362852.1"/>
    <property type="molecule type" value="Genomic_DNA"/>
</dbReference>
<dbReference type="Proteomes" id="UP001595840">
    <property type="component" value="Unassembled WGS sequence"/>
</dbReference>
<evidence type="ECO:0000313" key="15">
    <source>
        <dbReference type="EMBL" id="MFC4362852.1"/>
    </source>
</evidence>
<comment type="subunit">
    <text evidence="3 13">Monomer.</text>
</comment>
<name>A0ABV8V6S9_9GAMM</name>
<accession>A0ABV8V6S9</accession>
<evidence type="ECO:0000256" key="3">
    <source>
        <dbReference type="ARBA" id="ARBA00011245"/>
    </source>
</evidence>
<evidence type="ECO:0000256" key="14">
    <source>
        <dbReference type="SAM" id="SignalP"/>
    </source>
</evidence>
<evidence type="ECO:0000256" key="13">
    <source>
        <dbReference type="HAMAP-Rule" id="MF_00233"/>
    </source>
</evidence>
<dbReference type="Gene3D" id="2.50.20.10">
    <property type="entry name" value="Lipoprotein localisation LolA/LolB/LppX"/>
    <property type="match status" value="1"/>
</dbReference>
<evidence type="ECO:0000256" key="11">
    <source>
        <dbReference type="ARBA" id="ARBA00023237"/>
    </source>
</evidence>
<evidence type="ECO:0000256" key="5">
    <source>
        <dbReference type="ARBA" id="ARBA00022448"/>
    </source>
</evidence>
<proteinExistence type="inferred from homology"/>
<keyword evidence="12 13" id="KW-0449">Lipoprotein</keyword>
<evidence type="ECO:0000256" key="4">
    <source>
        <dbReference type="ARBA" id="ARBA00016202"/>
    </source>
</evidence>
<evidence type="ECO:0000256" key="10">
    <source>
        <dbReference type="ARBA" id="ARBA00023186"/>
    </source>
</evidence>
<comment type="caution">
    <text evidence="15">The sequence shown here is derived from an EMBL/GenBank/DDBJ whole genome shotgun (WGS) entry which is preliminary data.</text>
</comment>
<organism evidence="15 16">
    <name type="scientific">Simiduia curdlanivorans</name>
    <dbReference type="NCBI Taxonomy" id="1492769"/>
    <lineage>
        <taxon>Bacteria</taxon>
        <taxon>Pseudomonadati</taxon>
        <taxon>Pseudomonadota</taxon>
        <taxon>Gammaproteobacteria</taxon>
        <taxon>Cellvibrionales</taxon>
        <taxon>Cellvibrionaceae</taxon>
        <taxon>Simiduia</taxon>
    </lineage>
</organism>
<keyword evidence="6 13" id="KW-0732">Signal</keyword>
<evidence type="ECO:0000256" key="12">
    <source>
        <dbReference type="ARBA" id="ARBA00023288"/>
    </source>
</evidence>
<sequence>MNEVNRWLCSWRRLAFVCAFALLLQACAGKHMPVPADAELDRREQQLMNIERWSFNGKLGVKAPGESASVYITWHQQQQDYVIGLQGPLGQGSAKMSGTERGAVLEQDGERYQSDDAESLVFQRFGWQLPVQQLKYWLRALPAPASADERQLERDEQGLLLSQQQAGWSLQYSQYHWVGEQALPGKIKAESAALGVRLILVINQWQLEANTLGASQ</sequence>